<comment type="caution">
    <text evidence="2">The sequence shown here is derived from an EMBL/GenBank/DDBJ whole genome shotgun (WGS) entry which is preliminary data.</text>
</comment>
<dbReference type="Proteomes" id="UP001206128">
    <property type="component" value="Unassembled WGS sequence"/>
</dbReference>
<dbReference type="AlphaFoldDB" id="A0AAE3KHW2"/>
<dbReference type="RefSeq" id="WP_253773997.1">
    <property type="nucleotide sequence ID" value="NZ_JAMTCK010000009.1"/>
</dbReference>
<dbReference type="EMBL" id="JAMTCK010000009">
    <property type="protein sequence ID" value="MCP2167287.1"/>
    <property type="molecule type" value="Genomic_DNA"/>
</dbReference>
<name>A0AAE3KHW2_9PSEU</name>
<evidence type="ECO:0000313" key="3">
    <source>
        <dbReference type="Proteomes" id="UP001206128"/>
    </source>
</evidence>
<sequence>MSVSWHSPSTPAVITLFELDRAAVLAGEPVWLHWRTENAGTLVVTTPDGMTAELDARAGHGTFRVTVTGTGAITGTAHGPRGATPTVTRPVAVFRPAEATAVPIPDLSRVGLRMAPRTPVPAVDRSGIVAALLARGPGARSIAVRPVEHLVERSVERPHRRAWLAPPAGLGVITPARPVPTTRPPRHLAPFGAGPAGRGLLRRLGTLIRRRSTR</sequence>
<proteinExistence type="predicted"/>
<feature type="region of interest" description="Disordered" evidence="1">
    <location>
        <begin position="174"/>
        <end position="195"/>
    </location>
</feature>
<organism evidence="2 3">
    <name type="scientific">Goodfellowiella coeruleoviolacea</name>
    <dbReference type="NCBI Taxonomy" id="334858"/>
    <lineage>
        <taxon>Bacteria</taxon>
        <taxon>Bacillati</taxon>
        <taxon>Actinomycetota</taxon>
        <taxon>Actinomycetes</taxon>
        <taxon>Pseudonocardiales</taxon>
        <taxon>Pseudonocardiaceae</taxon>
        <taxon>Goodfellowiella</taxon>
    </lineage>
</organism>
<reference evidence="2" key="1">
    <citation type="submission" date="2022-06" db="EMBL/GenBank/DDBJ databases">
        <title>Genomic Encyclopedia of Archaeal and Bacterial Type Strains, Phase II (KMG-II): from individual species to whole genera.</title>
        <authorList>
            <person name="Goeker M."/>
        </authorList>
    </citation>
    <scope>NUCLEOTIDE SEQUENCE</scope>
    <source>
        <strain evidence="2">DSM 43935</strain>
    </source>
</reference>
<protein>
    <submittedName>
        <fullName evidence="2">Uncharacterized protein</fullName>
    </submittedName>
</protein>
<accession>A0AAE3KHW2</accession>
<gene>
    <name evidence="2" type="ORF">LX83_004160</name>
</gene>
<evidence type="ECO:0000256" key="1">
    <source>
        <dbReference type="SAM" id="MobiDB-lite"/>
    </source>
</evidence>
<evidence type="ECO:0000313" key="2">
    <source>
        <dbReference type="EMBL" id="MCP2167287.1"/>
    </source>
</evidence>
<keyword evidence="3" id="KW-1185">Reference proteome</keyword>